<sequence length="61" mass="6738">VTVVRTAARISAADSIRCATAIRRSSLSEVPRGRPEPGLLEAVPSLDHCCQHKNQSHYRRL</sequence>
<protein>
    <submittedName>
        <fullName evidence="1">Uncharacterized protein</fullName>
    </submittedName>
</protein>
<reference evidence="1 2" key="1">
    <citation type="journal article" date="2019" name="Sci. Rep.">
        <title>Orb-weaving spider Araneus ventricosus genome elucidates the spidroin gene catalogue.</title>
        <authorList>
            <person name="Kono N."/>
            <person name="Nakamura H."/>
            <person name="Ohtoshi R."/>
            <person name="Moran D.A.P."/>
            <person name="Shinohara A."/>
            <person name="Yoshida Y."/>
            <person name="Fujiwara M."/>
            <person name="Mori M."/>
            <person name="Tomita M."/>
            <person name="Arakawa K."/>
        </authorList>
    </citation>
    <scope>NUCLEOTIDE SEQUENCE [LARGE SCALE GENOMIC DNA]</scope>
</reference>
<feature type="non-terminal residue" evidence="1">
    <location>
        <position position="1"/>
    </location>
</feature>
<gene>
    <name evidence="1" type="ORF">AVEN_15308_1</name>
</gene>
<dbReference type="Proteomes" id="UP000499080">
    <property type="component" value="Unassembled WGS sequence"/>
</dbReference>
<accession>A0A4Y1ZLF2</accession>
<dbReference type="AlphaFoldDB" id="A0A4Y1ZLF2"/>
<organism evidence="1 2">
    <name type="scientific">Araneus ventricosus</name>
    <name type="common">Orbweaver spider</name>
    <name type="synonym">Epeira ventricosa</name>
    <dbReference type="NCBI Taxonomy" id="182803"/>
    <lineage>
        <taxon>Eukaryota</taxon>
        <taxon>Metazoa</taxon>
        <taxon>Ecdysozoa</taxon>
        <taxon>Arthropoda</taxon>
        <taxon>Chelicerata</taxon>
        <taxon>Arachnida</taxon>
        <taxon>Araneae</taxon>
        <taxon>Araneomorphae</taxon>
        <taxon>Entelegynae</taxon>
        <taxon>Araneoidea</taxon>
        <taxon>Araneidae</taxon>
        <taxon>Araneus</taxon>
    </lineage>
</organism>
<comment type="caution">
    <text evidence="1">The sequence shown here is derived from an EMBL/GenBank/DDBJ whole genome shotgun (WGS) entry which is preliminary data.</text>
</comment>
<name>A0A4Y1ZLF2_ARAVE</name>
<evidence type="ECO:0000313" key="2">
    <source>
        <dbReference type="Proteomes" id="UP000499080"/>
    </source>
</evidence>
<proteinExistence type="predicted"/>
<dbReference type="EMBL" id="BGPR01150976">
    <property type="protein sequence ID" value="GBL56657.1"/>
    <property type="molecule type" value="Genomic_DNA"/>
</dbReference>
<evidence type="ECO:0000313" key="1">
    <source>
        <dbReference type="EMBL" id="GBL56657.1"/>
    </source>
</evidence>
<keyword evidence="2" id="KW-1185">Reference proteome</keyword>